<reference evidence="2" key="1">
    <citation type="journal article" date="2014" name="Front. Microbiol.">
        <title>High frequency of phylogenetically diverse reductive dehalogenase-homologous genes in deep subseafloor sedimentary metagenomes.</title>
        <authorList>
            <person name="Kawai M."/>
            <person name="Futagami T."/>
            <person name="Toyoda A."/>
            <person name="Takaki Y."/>
            <person name="Nishi S."/>
            <person name="Hori S."/>
            <person name="Arai W."/>
            <person name="Tsubouchi T."/>
            <person name="Morono Y."/>
            <person name="Uchiyama I."/>
            <person name="Ito T."/>
            <person name="Fujiyama A."/>
            <person name="Inagaki F."/>
            <person name="Takami H."/>
        </authorList>
    </citation>
    <scope>NUCLEOTIDE SEQUENCE</scope>
    <source>
        <strain evidence="2">Expedition CK06-06</strain>
    </source>
</reference>
<dbReference type="EMBL" id="BART01008006">
    <property type="protein sequence ID" value="GAG67166.1"/>
    <property type="molecule type" value="Genomic_DNA"/>
</dbReference>
<protein>
    <submittedName>
        <fullName evidence="2">Uncharacterized protein</fullName>
    </submittedName>
</protein>
<dbReference type="AlphaFoldDB" id="X1B571"/>
<gene>
    <name evidence="2" type="ORF">S01H4_18094</name>
</gene>
<comment type="caution">
    <text evidence="2">The sequence shown here is derived from an EMBL/GenBank/DDBJ whole genome shotgun (WGS) entry which is preliminary data.</text>
</comment>
<sequence>MRKDYHNNQVDLSGSISDKDGTLPLTEFEIETVNDTDKFKSPLKSTYYMKDARGKEYNIRAERIHNNSFVRFTRQFPGGYTELFEQMVVMEDLDTGEKGSGMMEHLRTIKSD</sequence>
<feature type="region of interest" description="Disordered" evidence="1">
    <location>
        <begin position="1"/>
        <end position="20"/>
    </location>
</feature>
<feature type="compositionally biased region" description="Polar residues" evidence="1">
    <location>
        <begin position="7"/>
        <end position="16"/>
    </location>
</feature>
<evidence type="ECO:0000256" key="1">
    <source>
        <dbReference type="SAM" id="MobiDB-lite"/>
    </source>
</evidence>
<accession>X1B571</accession>
<evidence type="ECO:0000313" key="2">
    <source>
        <dbReference type="EMBL" id="GAG67166.1"/>
    </source>
</evidence>
<proteinExistence type="predicted"/>
<name>X1B571_9ZZZZ</name>
<organism evidence="2">
    <name type="scientific">marine sediment metagenome</name>
    <dbReference type="NCBI Taxonomy" id="412755"/>
    <lineage>
        <taxon>unclassified sequences</taxon>
        <taxon>metagenomes</taxon>
        <taxon>ecological metagenomes</taxon>
    </lineage>
</organism>